<name>A0ABN0C0B4_9LIST</name>
<comment type="caution">
    <text evidence="1">The sequence shown here is derived from an EMBL/GenBank/DDBJ whole genome shotgun (WGS) entry which is preliminary data.</text>
</comment>
<reference evidence="1 2" key="1">
    <citation type="journal article" date="2010" name="Microbiol. Resour. Announc.">
        <title>Comparative genomics of the bacterial genus Listeria: Genome evolution is characterized by limited gene acquisition and limited gene loss.</title>
        <authorList>
            <person name="den Bakker H.C."/>
            <person name="Cummings C.A."/>
            <person name="Ferreira V."/>
            <person name="Vatta P."/>
            <person name="Orsi R.H."/>
            <person name="Degoricija L."/>
            <person name="Barker M."/>
            <person name="Petrauskene O."/>
            <person name="Furtado M.R."/>
            <person name="Wiedmann M."/>
        </authorList>
    </citation>
    <scope>NUCLEOTIDE SEQUENCE [LARGE SCALE GENOMIC DNA]</scope>
    <source>
        <strain evidence="1 2">FSL S4-120</strain>
    </source>
</reference>
<dbReference type="EMBL" id="ADXF01000261">
    <property type="protein sequence ID" value="EFR88938.1"/>
    <property type="molecule type" value="Genomic_DNA"/>
</dbReference>
<dbReference type="Proteomes" id="UP000003412">
    <property type="component" value="Chromosome"/>
</dbReference>
<protein>
    <submittedName>
        <fullName evidence="1">Uncharacterized protein</fullName>
    </submittedName>
</protein>
<proteinExistence type="predicted"/>
<evidence type="ECO:0000313" key="1">
    <source>
        <dbReference type="EMBL" id="EFR88938.1"/>
    </source>
</evidence>
<gene>
    <name evidence="1" type="ORF">NT05LM_0444</name>
</gene>
<sequence length="42" mass="5040">MWITSVDNLCVSSEYLVEKNNFDNLINKHRFIFEKNAFFAKI</sequence>
<keyword evidence="2" id="KW-1185">Reference proteome</keyword>
<evidence type="ECO:0000313" key="2">
    <source>
        <dbReference type="Proteomes" id="UP000003412"/>
    </source>
</evidence>
<organism evidence="1 2">
    <name type="scientific">Listeria marthii FSL S4-120</name>
    <dbReference type="NCBI Taxonomy" id="702457"/>
    <lineage>
        <taxon>Bacteria</taxon>
        <taxon>Bacillati</taxon>
        <taxon>Bacillota</taxon>
        <taxon>Bacilli</taxon>
        <taxon>Bacillales</taxon>
        <taxon>Listeriaceae</taxon>
        <taxon>Listeria</taxon>
    </lineage>
</organism>
<accession>A0ABN0C0B4</accession>